<dbReference type="Pfam" id="PF00990">
    <property type="entry name" value="GGDEF"/>
    <property type="match status" value="1"/>
</dbReference>
<dbReference type="InterPro" id="IPR035919">
    <property type="entry name" value="EAL_sf"/>
</dbReference>
<dbReference type="InterPro" id="IPR043128">
    <property type="entry name" value="Rev_trsase/Diguanyl_cyclase"/>
</dbReference>
<dbReference type="InterPro" id="IPR029787">
    <property type="entry name" value="Nucleotide_cyclase"/>
</dbReference>
<evidence type="ECO:0000256" key="1">
    <source>
        <dbReference type="ARBA" id="ARBA00012282"/>
    </source>
</evidence>
<feature type="transmembrane region" description="Helical" evidence="3">
    <location>
        <begin position="41"/>
        <end position="59"/>
    </location>
</feature>
<feature type="transmembrane region" description="Helical" evidence="3">
    <location>
        <begin position="112"/>
        <end position="131"/>
    </location>
</feature>
<keyword evidence="3" id="KW-0812">Transmembrane</keyword>
<dbReference type="SMART" id="SM00267">
    <property type="entry name" value="GGDEF"/>
    <property type="match status" value="1"/>
</dbReference>
<organism evidence="6 7">
    <name type="scientific">Aliidiomarina halalkaliphila</name>
    <dbReference type="NCBI Taxonomy" id="2593535"/>
    <lineage>
        <taxon>Bacteria</taxon>
        <taxon>Pseudomonadati</taxon>
        <taxon>Pseudomonadota</taxon>
        <taxon>Gammaproteobacteria</taxon>
        <taxon>Alteromonadales</taxon>
        <taxon>Idiomarinaceae</taxon>
        <taxon>Aliidiomarina</taxon>
    </lineage>
</organism>
<evidence type="ECO:0000256" key="3">
    <source>
        <dbReference type="SAM" id="Phobius"/>
    </source>
</evidence>
<keyword evidence="7" id="KW-1185">Reference proteome</keyword>
<protein>
    <recommendedName>
        <fullName evidence="1">cyclic-guanylate-specific phosphodiesterase</fullName>
        <ecNumber evidence="1">3.1.4.52</ecNumber>
    </recommendedName>
</protein>
<dbReference type="GO" id="GO:0071111">
    <property type="term" value="F:cyclic-guanylate-specific phosphodiesterase activity"/>
    <property type="evidence" value="ECO:0007669"/>
    <property type="project" value="UniProtKB-EC"/>
</dbReference>
<dbReference type="Pfam" id="PF00563">
    <property type="entry name" value="EAL"/>
    <property type="match status" value="1"/>
</dbReference>
<name>A0A552WZS3_9GAMM</name>
<dbReference type="RefSeq" id="WP_143236114.1">
    <property type="nucleotide sequence ID" value="NZ_VJWL01000003.1"/>
</dbReference>
<dbReference type="InterPro" id="IPR000160">
    <property type="entry name" value="GGDEF_dom"/>
</dbReference>
<dbReference type="SUPFAM" id="SSF55073">
    <property type="entry name" value="Nucleotide cyclase"/>
    <property type="match status" value="1"/>
</dbReference>
<dbReference type="Gene3D" id="3.20.20.450">
    <property type="entry name" value="EAL domain"/>
    <property type="match status" value="1"/>
</dbReference>
<dbReference type="PANTHER" id="PTHR44757">
    <property type="entry name" value="DIGUANYLATE CYCLASE DGCP"/>
    <property type="match status" value="1"/>
</dbReference>
<keyword evidence="3" id="KW-1133">Transmembrane helix</keyword>
<dbReference type="PROSITE" id="PS50883">
    <property type="entry name" value="EAL"/>
    <property type="match status" value="1"/>
</dbReference>
<dbReference type="Gene3D" id="3.30.70.270">
    <property type="match status" value="1"/>
</dbReference>
<dbReference type="CDD" id="cd01949">
    <property type="entry name" value="GGDEF"/>
    <property type="match status" value="1"/>
</dbReference>
<feature type="transmembrane region" description="Helical" evidence="3">
    <location>
        <begin position="204"/>
        <end position="227"/>
    </location>
</feature>
<dbReference type="SMART" id="SM00052">
    <property type="entry name" value="EAL"/>
    <property type="match status" value="1"/>
</dbReference>
<dbReference type="EMBL" id="VJWL01000003">
    <property type="protein sequence ID" value="TRW48322.1"/>
    <property type="molecule type" value="Genomic_DNA"/>
</dbReference>
<dbReference type="InterPro" id="IPR052155">
    <property type="entry name" value="Biofilm_reg_signaling"/>
</dbReference>
<evidence type="ECO:0000313" key="6">
    <source>
        <dbReference type="EMBL" id="TRW48322.1"/>
    </source>
</evidence>
<dbReference type="EC" id="3.1.4.52" evidence="1"/>
<feature type="transmembrane region" description="Helical" evidence="3">
    <location>
        <begin position="143"/>
        <end position="161"/>
    </location>
</feature>
<evidence type="ECO:0000259" key="5">
    <source>
        <dbReference type="PROSITE" id="PS50887"/>
    </source>
</evidence>
<dbReference type="SUPFAM" id="SSF141868">
    <property type="entry name" value="EAL domain-like"/>
    <property type="match status" value="1"/>
</dbReference>
<dbReference type="PANTHER" id="PTHR44757:SF2">
    <property type="entry name" value="BIOFILM ARCHITECTURE MAINTENANCE PROTEIN MBAA"/>
    <property type="match status" value="1"/>
</dbReference>
<feature type="transmembrane region" description="Helical" evidence="3">
    <location>
        <begin position="14"/>
        <end position="34"/>
    </location>
</feature>
<dbReference type="PROSITE" id="PS50887">
    <property type="entry name" value="GGDEF"/>
    <property type="match status" value="1"/>
</dbReference>
<gene>
    <name evidence="6" type="ORF">FM042_09060</name>
</gene>
<dbReference type="NCBIfam" id="TIGR00254">
    <property type="entry name" value="GGDEF"/>
    <property type="match status" value="1"/>
</dbReference>
<evidence type="ECO:0000259" key="4">
    <source>
        <dbReference type="PROSITE" id="PS50883"/>
    </source>
</evidence>
<feature type="domain" description="EAL" evidence="4">
    <location>
        <begin position="417"/>
        <end position="671"/>
    </location>
</feature>
<feature type="domain" description="GGDEF" evidence="5">
    <location>
        <begin position="275"/>
        <end position="408"/>
    </location>
</feature>
<keyword evidence="2" id="KW-0973">c-di-GMP</keyword>
<dbReference type="FunFam" id="3.20.20.450:FF:000001">
    <property type="entry name" value="Cyclic di-GMP phosphodiesterase yahA"/>
    <property type="match status" value="1"/>
</dbReference>
<dbReference type="InterPro" id="IPR001633">
    <property type="entry name" value="EAL_dom"/>
</dbReference>
<feature type="transmembrane region" description="Helical" evidence="3">
    <location>
        <begin position="79"/>
        <end position="100"/>
    </location>
</feature>
<keyword evidence="3" id="KW-0472">Membrane</keyword>
<proteinExistence type="predicted"/>
<feature type="transmembrane region" description="Helical" evidence="3">
    <location>
        <begin position="173"/>
        <end position="192"/>
    </location>
</feature>
<dbReference type="Proteomes" id="UP000320359">
    <property type="component" value="Unassembled WGS sequence"/>
</dbReference>
<dbReference type="CDD" id="cd01948">
    <property type="entry name" value="EAL"/>
    <property type="match status" value="1"/>
</dbReference>
<evidence type="ECO:0000313" key="7">
    <source>
        <dbReference type="Proteomes" id="UP000320359"/>
    </source>
</evidence>
<sequence>MLFSDEAVLGATNAGQGLMVLGFALLLTHYFRLYRRPYLRFWSYAAVWFGCSSAVKLVINASHDWLTLPSFVVSGLETTSLALMYVALGLLAIGVFDITVNRIPERRARWRIYFGCLVIALFTSTELGPVGDPLTWQPFFKDASLYLISAITLGIIGGVILAQSTPTMGPRLIASAFLLQAIKNVFLVSLLLLDSTWLSSQLVWVITGIVNVVFLTSAMLGITIWLLEAERHRAVDAIQKAEYVNTHDALTGIENRDELMTKLPVFIDSCRGDGRELVLFMLGVDRFKAINDTMGLRGGDRVLVELSQRLQNLQTRPVSVARISGDVFVVIYDHVRGREDISNLGYDLQRIIQKPMLIDGKTMNITCSIGVSRFPQQGSRAEGLLSKANIALANAKLPESPSVVFYRDGMDDQYIKLVDMEPELRKALLRNEFVVHLQPIFDVRTQYLSGFEALLRWQHPIKGMLNPDSFLPFVEQLGLSSEVDDWVLRHCAKLISRWRAQGEKVLPIAVNLSARHFQQPELTDKLRRLFREYQLKAGDLELEITENVAMSDITTGMNVLNRLRDMGIRVAIDDFGTGYSSLAYLRKLPVDKIKIDRSFINELMASKEDSTIVRTLIELSHVLNKQIVAEGVETAEQFAMLSEMHCDSVQGFYFSPPVNEEKSRGILQKFWREFLHLSNAKGNDSGAAPGPNTLKA</sequence>
<reference evidence="6 7" key="1">
    <citation type="submission" date="2019-07" db="EMBL/GenBank/DDBJ databases">
        <authorList>
            <person name="Yang M."/>
            <person name="Zhao D."/>
            <person name="Xiang H."/>
        </authorList>
    </citation>
    <scope>NUCLEOTIDE SEQUENCE [LARGE SCALE GENOMIC DNA]</scope>
    <source>
        <strain evidence="6 7">IM1326</strain>
    </source>
</reference>
<evidence type="ECO:0000256" key="2">
    <source>
        <dbReference type="ARBA" id="ARBA00022636"/>
    </source>
</evidence>
<accession>A0A552WZS3</accession>
<dbReference type="OrthoDB" id="8553030at2"/>
<dbReference type="AlphaFoldDB" id="A0A552WZS3"/>
<comment type="caution">
    <text evidence="6">The sequence shown here is derived from an EMBL/GenBank/DDBJ whole genome shotgun (WGS) entry which is preliminary data.</text>
</comment>